<protein>
    <submittedName>
        <fullName evidence="1 3">Uncharacterized protein</fullName>
    </submittedName>
</protein>
<gene>
    <name evidence="1 3 4" type="ORF">SRAE_2000144600</name>
</gene>
<evidence type="ECO:0000313" key="3">
    <source>
        <dbReference type="WBParaSite" id="SRAE_2000144600.1"/>
    </source>
</evidence>
<sequence>MNCIEENIQFLDNPKQVIPVIHQILPNENYILKSHVFISFYDTKSFVFDETSSKTDSFLIYFLLESLKYKKYYESISQMYIDIRGGIINNNLLYDLKFSSNSKNGLVASLGKNFDKWIQRCVPNFFNMSITSSGDVYNCTNIFKKSIKDIQFLLSKTKNDCPRIYCIDFMKTNQNDKKNYYIGRWIFVDIPCFTNSFKNYEILSWFQSEDFLNVKKCNYKIDRNPLYAAIGGFLLKNTRTIICFTAKNPKLKTELDNIKEIFLHLKFSVEENYIISAKKYNRSWYSALNDIREICYLGRIITYVNAKTGKEGKKKRKVSDIKKIENTLKDIMEKFLNSNLTEDLGLINHKVFEAKVGPGTGKSICALICDVWNAITNLDQKLFEHLGGEKFISIISDDESSDDYSSSDDNLNDSAYEEEMYNSLIEFEKNIEQWNDCYEPIIESFIKEIKFEHEEYLPQIINNVCPNIHKEYDFIYYAKTILH</sequence>
<dbReference type="GeneID" id="36379145"/>
<dbReference type="Proteomes" id="UP000035682">
    <property type="component" value="Unplaced"/>
</dbReference>
<keyword evidence="2" id="KW-1185">Reference proteome</keyword>
<dbReference type="CTD" id="36379145"/>
<reference evidence="1 2" key="1">
    <citation type="submission" date="2014-09" db="EMBL/GenBank/DDBJ databases">
        <authorList>
            <person name="Martin A.A."/>
        </authorList>
    </citation>
    <scope>NUCLEOTIDE SEQUENCE</scope>
    <source>
        <strain evidence="2">ED321</strain>
        <strain evidence="1">ED321 Heterogonic</strain>
    </source>
</reference>
<evidence type="ECO:0000313" key="1">
    <source>
        <dbReference type="EMBL" id="CEF66780.1"/>
    </source>
</evidence>
<dbReference type="WBParaSite" id="SRAE_2000144600.1">
    <property type="protein sequence ID" value="SRAE_2000144600.1"/>
    <property type="gene ID" value="WBGene00261651"/>
</dbReference>
<dbReference type="AlphaFoldDB" id="A0A090LH35"/>
<dbReference type="EMBL" id="LN609529">
    <property type="protein sequence ID" value="CEF66780.1"/>
    <property type="molecule type" value="Genomic_DNA"/>
</dbReference>
<evidence type="ECO:0000313" key="4">
    <source>
        <dbReference type="WormBase" id="SRAE_2000144600"/>
    </source>
</evidence>
<accession>A0A090LH35</accession>
<reference evidence="3" key="2">
    <citation type="submission" date="2020-12" db="UniProtKB">
        <authorList>
            <consortium name="WormBaseParasite"/>
        </authorList>
    </citation>
    <scope>IDENTIFICATION</scope>
</reference>
<dbReference type="RefSeq" id="XP_024505980.1">
    <property type="nucleotide sequence ID" value="XM_024652400.1"/>
</dbReference>
<dbReference type="WormBase" id="SRAE_2000144600">
    <property type="protein sequence ID" value="SRP09317"/>
    <property type="gene ID" value="WBGene00261651"/>
</dbReference>
<name>A0A090LH35_STRRB</name>
<evidence type="ECO:0000313" key="2">
    <source>
        <dbReference type="Proteomes" id="UP000035682"/>
    </source>
</evidence>
<proteinExistence type="predicted"/>
<organism evidence="1">
    <name type="scientific">Strongyloides ratti</name>
    <name type="common">Parasitic roundworm</name>
    <dbReference type="NCBI Taxonomy" id="34506"/>
    <lineage>
        <taxon>Eukaryota</taxon>
        <taxon>Metazoa</taxon>
        <taxon>Ecdysozoa</taxon>
        <taxon>Nematoda</taxon>
        <taxon>Chromadorea</taxon>
        <taxon>Rhabditida</taxon>
        <taxon>Tylenchina</taxon>
        <taxon>Panagrolaimomorpha</taxon>
        <taxon>Strongyloidoidea</taxon>
        <taxon>Strongyloididae</taxon>
        <taxon>Strongyloides</taxon>
    </lineage>
</organism>